<dbReference type="PANTHER" id="PTHR42685">
    <property type="entry name" value="GERANYLGERANYL DIPHOSPHATE REDUCTASE"/>
    <property type="match status" value="1"/>
</dbReference>
<dbReference type="AlphaFoldDB" id="A0A845KYV3"/>
<dbReference type="EMBL" id="WXEY01000004">
    <property type="protein sequence ID" value="MZP29152.1"/>
    <property type="molecule type" value="Genomic_DNA"/>
</dbReference>
<protein>
    <submittedName>
        <fullName evidence="1">NAD(P)-binding protein</fullName>
    </submittedName>
</protein>
<dbReference type="Gene3D" id="3.50.50.60">
    <property type="entry name" value="FAD/NAD(P)-binding domain"/>
    <property type="match status" value="1"/>
</dbReference>
<accession>A0A845KYV3</accession>
<dbReference type="OrthoDB" id="25353at2"/>
<dbReference type="Proteomes" id="UP000463470">
    <property type="component" value="Unassembled WGS sequence"/>
</dbReference>
<evidence type="ECO:0000313" key="2">
    <source>
        <dbReference type="Proteomes" id="UP000463470"/>
    </source>
</evidence>
<reference evidence="1 2" key="1">
    <citation type="submission" date="2020-01" db="EMBL/GenBank/DDBJ databases">
        <title>Whole-genome sequence of Heliobacterium undosum DSM 13378.</title>
        <authorList>
            <person name="Kyndt J.A."/>
            <person name="Meyer T.E."/>
        </authorList>
    </citation>
    <scope>NUCLEOTIDE SEQUENCE [LARGE SCALE GENOMIC DNA]</scope>
    <source>
        <strain evidence="1 2">DSM 13378</strain>
    </source>
</reference>
<name>A0A845KYV3_9FIRM</name>
<gene>
    <name evidence="1" type="ORF">GTO91_05435</name>
</gene>
<evidence type="ECO:0000313" key="1">
    <source>
        <dbReference type="EMBL" id="MZP29152.1"/>
    </source>
</evidence>
<sequence length="385" mass="43326">MKVAIMGAGLSGLSCAIVLERYGIEPAIFEDRGQVGDRFVTGEIDMEILHRPVMDTLRFFSKEHGIYLQPVANLAKLVVFSENQRCDFNGHIGFSCTRGRHPQSWDAQLARQVRAPIQFNSKRAYQDLLQEFTHVVLATGDSEYAVKLKNFRIDFRVTMKGATIRGRFDPQIVCAWLDNRIAPKGYAYLIPYSDEEACCAIAYPEPPVNPPANLPGNPPPTPQAYAPTGLTDKSPQPTDVFWSRFLTRYAHDIGQPHDIHRVWNISGYPVGRCHYPRIGNTYFVGNCFGAVMPFLGFGQYYAILTGVHAAYDLLGMGDYAEKAAQYLKCYEESLVIRRAMEHVSNRGFDRLLRFLDGSVGDWLFDTPRDVLGTAARVMRPFISLP</sequence>
<dbReference type="InterPro" id="IPR036188">
    <property type="entry name" value="FAD/NAD-bd_sf"/>
</dbReference>
<keyword evidence="2" id="KW-1185">Reference proteome</keyword>
<dbReference type="Pfam" id="PF13450">
    <property type="entry name" value="NAD_binding_8"/>
    <property type="match status" value="1"/>
</dbReference>
<dbReference type="PANTHER" id="PTHR42685:SF22">
    <property type="entry name" value="CONDITIONED MEDIUM FACTOR RECEPTOR 1"/>
    <property type="match status" value="1"/>
</dbReference>
<proteinExistence type="predicted"/>
<dbReference type="RefSeq" id="WP_161256037.1">
    <property type="nucleotide sequence ID" value="NZ_WXEY01000004.1"/>
</dbReference>
<comment type="caution">
    <text evidence="1">The sequence shown here is derived from an EMBL/GenBank/DDBJ whole genome shotgun (WGS) entry which is preliminary data.</text>
</comment>
<dbReference type="InterPro" id="IPR050407">
    <property type="entry name" value="Geranylgeranyl_reductase"/>
</dbReference>
<dbReference type="SUPFAM" id="SSF51905">
    <property type="entry name" value="FAD/NAD(P)-binding domain"/>
    <property type="match status" value="1"/>
</dbReference>
<dbReference type="PRINTS" id="PR00419">
    <property type="entry name" value="ADXRDTASE"/>
</dbReference>
<organism evidence="1 2">
    <name type="scientific">Heliomicrobium undosum</name>
    <dbReference type="NCBI Taxonomy" id="121734"/>
    <lineage>
        <taxon>Bacteria</taxon>
        <taxon>Bacillati</taxon>
        <taxon>Bacillota</taxon>
        <taxon>Clostridia</taxon>
        <taxon>Eubacteriales</taxon>
        <taxon>Heliobacteriaceae</taxon>
        <taxon>Heliomicrobium</taxon>
    </lineage>
</organism>
<dbReference type="PROSITE" id="PS51257">
    <property type="entry name" value="PROKAR_LIPOPROTEIN"/>
    <property type="match status" value="1"/>
</dbReference>